<organism evidence="1 2">
    <name type="scientific">Pleurodeles waltl</name>
    <name type="common">Iberian ribbed newt</name>
    <dbReference type="NCBI Taxonomy" id="8319"/>
    <lineage>
        <taxon>Eukaryota</taxon>
        <taxon>Metazoa</taxon>
        <taxon>Chordata</taxon>
        <taxon>Craniata</taxon>
        <taxon>Vertebrata</taxon>
        <taxon>Euteleostomi</taxon>
        <taxon>Amphibia</taxon>
        <taxon>Batrachia</taxon>
        <taxon>Caudata</taxon>
        <taxon>Salamandroidea</taxon>
        <taxon>Salamandridae</taxon>
        <taxon>Pleurodelinae</taxon>
        <taxon>Pleurodeles</taxon>
    </lineage>
</organism>
<accession>A0AAV7L1L0</accession>
<dbReference type="Proteomes" id="UP001066276">
    <property type="component" value="Chromosome 12"/>
</dbReference>
<dbReference type="EMBL" id="JANPWB010000016">
    <property type="protein sequence ID" value="KAJ1084347.1"/>
    <property type="molecule type" value="Genomic_DNA"/>
</dbReference>
<evidence type="ECO:0000313" key="1">
    <source>
        <dbReference type="EMBL" id="KAJ1084347.1"/>
    </source>
</evidence>
<reference evidence="1" key="1">
    <citation type="journal article" date="2022" name="bioRxiv">
        <title>Sequencing and chromosome-scale assembly of the giantPleurodeles waltlgenome.</title>
        <authorList>
            <person name="Brown T."/>
            <person name="Elewa A."/>
            <person name="Iarovenko S."/>
            <person name="Subramanian E."/>
            <person name="Araus A.J."/>
            <person name="Petzold A."/>
            <person name="Susuki M."/>
            <person name="Suzuki K.-i.T."/>
            <person name="Hayashi T."/>
            <person name="Toyoda A."/>
            <person name="Oliveira C."/>
            <person name="Osipova E."/>
            <person name="Leigh N.D."/>
            <person name="Simon A."/>
            <person name="Yun M.H."/>
        </authorList>
    </citation>
    <scope>NUCLEOTIDE SEQUENCE</scope>
    <source>
        <strain evidence="1">20211129_DDA</strain>
        <tissue evidence="1">Liver</tissue>
    </source>
</reference>
<evidence type="ECO:0000313" key="2">
    <source>
        <dbReference type="Proteomes" id="UP001066276"/>
    </source>
</evidence>
<proteinExistence type="predicted"/>
<keyword evidence="2" id="KW-1185">Reference proteome</keyword>
<comment type="caution">
    <text evidence="1">The sequence shown here is derived from an EMBL/GenBank/DDBJ whole genome shotgun (WGS) entry which is preliminary data.</text>
</comment>
<protein>
    <submittedName>
        <fullName evidence="1">Uncharacterized protein</fullName>
    </submittedName>
</protein>
<name>A0AAV7L1L0_PLEWA</name>
<dbReference type="AlphaFoldDB" id="A0AAV7L1L0"/>
<gene>
    <name evidence="1" type="ORF">NDU88_004498</name>
</gene>
<sequence length="71" mass="7687">MGLPLPLIPPCRYCGTKILRSAEQCGTILIRGSRAGYNYREERGSTTAGRIPGGVRPCRLVRAVGVGWEQA</sequence>